<comment type="caution">
    <text evidence="1">The sequence shown here is derived from an EMBL/GenBank/DDBJ whole genome shotgun (WGS) entry which is preliminary data.</text>
</comment>
<keyword evidence="2" id="KW-1185">Reference proteome</keyword>
<gene>
    <name evidence="1" type="ORF">DUNSADRAFT_15069</name>
</gene>
<protein>
    <submittedName>
        <fullName evidence="1">Uncharacterized protein</fullName>
    </submittedName>
</protein>
<dbReference type="EMBL" id="MU070082">
    <property type="protein sequence ID" value="KAF5830069.1"/>
    <property type="molecule type" value="Genomic_DNA"/>
</dbReference>
<proteinExistence type="predicted"/>
<name>A0ABQ7G639_DUNSA</name>
<dbReference type="Proteomes" id="UP000815325">
    <property type="component" value="Unassembled WGS sequence"/>
</dbReference>
<reference evidence="1" key="1">
    <citation type="submission" date="2017-08" db="EMBL/GenBank/DDBJ databases">
        <authorList>
            <person name="Polle J.E."/>
            <person name="Barry K."/>
            <person name="Cushman J."/>
            <person name="Schmutz J."/>
            <person name="Tran D."/>
            <person name="Hathwaick L.T."/>
            <person name="Yim W.C."/>
            <person name="Jenkins J."/>
            <person name="Mckie-Krisberg Z.M."/>
            <person name="Prochnik S."/>
            <person name="Lindquist E."/>
            <person name="Dockter R.B."/>
            <person name="Adam C."/>
            <person name="Molina H."/>
            <person name="Bunkerborg J."/>
            <person name="Jin E."/>
            <person name="Buchheim M."/>
            <person name="Magnuson J."/>
        </authorList>
    </citation>
    <scope>NUCLEOTIDE SEQUENCE</scope>
    <source>
        <strain evidence="1">CCAP 19/18</strain>
    </source>
</reference>
<accession>A0ABQ7G639</accession>
<evidence type="ECO:0000313" key="1">
    <source>
        <dbReference type="EMBL" id="KAF5830069.1"/>
    </source>
</evidence>
<sequence>MEDEQVLHLTLSQRLHGVLTVACRTEKGRAGDSQGRCLVLDAAAEELLRLNRGGCCVRSPSLQRGRCGTACCSHSLPVLARDEYAAQAAGASCWLAVRAALDESSGFAEVNNMSQSLCGSIL</sequence>
<organism evidence="1 2">
    <name type="scientific">Dunaliella salina</name>
    <name type="common">Green alga</name>
    <name type="synonym">Protococcus salinus</name>
    <dbReference type="NCBI Taxonomy" id="3046"/>
    <lineage>
        <taxon>Eukaryota</taxon>
        <taxon>Viridiplantae</taxon>
        <taxon>Chlorophyta</taxon>
        <taxon>core chlorophytes</taxon>
        <taxon>Chlorophyceae</taxon>
        <taxon>CS clade</taxon>
        <taxon>Chlamydomonadales</taxon>
        <taxon>Dunaliellaceae</taxon>
        <taxon>Dunaliella</taxon>
    </lineage>
</organism>
<evidence type="ECO:0000313" key="2">
    <source>
        <dbReference type="Proteomes" id="UP000815325"/>
    </source>
</evidence>